<proteinExistence type="predicted"/>
<accession>A0A9D4G200</accession>
<dbReference type="EMBL" id="JAIWYP010000006">
    <property type="protein sequence ID" value="KAH3809169.1"/>
    <property type="molecule type" value="Genomic_DNA"/>
</dbReference>
<comment type="caution">
    <text evidence="2">The sequence shown here is derived from an EMBL/GenBank/DDBJ whole genome shotgun (WGS) entry which is preliminary data.</text>
</comment>
<feature type="region of interest" description="Disordered" evidence="1">
    <location>
        <begin position="26"/>
        <end position="54"/>
    </location>
</feature>
<keyword evidence="3" id="KW-1185">Reference proteome</keyword>
<dbReference type="Proteomes" id="UP000828390">
    <property type="component" value="Unassembled WGS sequence"/>
</dbReference>
<evidence type="ECO:0000313" key="2">
    <source>
        <dbReference type="EMBL" id="KAH3809169.1"/>
    </source>
</evidence>
<gene>
    <name evidence="2" type="ORF">DPMN_137530</name>
</gene>
<feature type="compositionally biased region" description="Low complexity" evidence="1">
    <location>
        <begin position="32"/>
        <end position="54"/>
    </location>
</feature>
<reference evidence="2" key="2">
    <citation type="submission" date="2020-11" db="EMBL/GenBank/DDBJ databases">
        <authorList>
            <person name="McCartney M.A."/>
            <person name="Auch B."/>
            <person name="Kono T."/>
            <person name="Mallez S."/>
            <person name="Becker A."/>
            <person name="Gohl D.M."/>
            <person name="Silverstein K.A.T."/>
            <person name="Koren S."/>
            <person name="Bechman K.B."/>
            <person name="Herman A."/>
            <person name="Abrahante J.E."/>
            <person name="Garbe J."/>
        </authorList>
    </citation>
    <scope>NUCLEOTIDE SEQUENCE</scope>
    <source>
        <strain evidence="2">Duluth1</strain>
        <tissue evidence="2">Whole animal</tissue>
    </source>
</reference>
<sequence>MNMHLTKFSQVSLKYKNRFTTRPEADVDIDSVLDSGPSSVGGSSSPSRSDINSVLRPFSSTMNLEIDRLNFR</sequence>
<name>A0A9D4G200_DREPO</name>
<evidence type="ECO:0000256" key="1">
    <source>
        <dbReference type="SAM" id="MobiDB-lite"/>
    </source>
</evidence>
<organism evidence="2 3">
    <name type="scientific">Dreissena polymorpha</name>
    <name type="common">Zebra mussel</name>
    <name type="synonym">Mytilus polymorpha</name>
    <dbReference type="NCBI Taxonomy" id="45954"/>
    <lineage>
        <taxon>Eukaryota</taxon>
        <taxon>Metazoa</taxon>
        <taxon>Spiralia</taxon>
        <taxon>Lophotrochozoa</taxon>
        <taxon>Mollusca</taxon>
        <taxon>Bivalvia</taxon>
        <taxon>Autobranchia</taxon>
        <taxon>Heteroconchia</taxon>
        <taxon>Euheterodonta</taxon>
        <taxon>Imparidentia</taxon>
        <taxon>Neoheterodontei</taxon>
        <taxon>Myida</taxon>
        <taxon>Dreissenoidea</taxon>
        <taxon>Dreissenidae</taxon>
        <taxon>Dreissena</taxon>
    </lineage>
</organism>
<protein>
    <submittedName>
        <fullName evidence="2">Uncharacterized protein</fullName>
    </submittedName>
</protein>
<reference evidence="2" key="1">
    <citation type="journal article" date="2019" name="bioRxiv">
        <title>The Genome of the Zebra Mussel, Dreissena polymorpha: A Resource for Invasive Species Research.</title>
        <authorList>
            <person name="McCartney M.A."/>
            <person name="Auch B."/>
            <person name="Kono T."/>
            <person name="Mallez S."/>
            <person name="Zhang Y."/>
            <person name="Obille A."/>
            <person name="Becker A."/>
            <person name="Abrahante J.E."/>
            <person name="Garbe J."/>
            <person name="Badalamenti J.P."/>
            <person name="Herman A."/>
            <person name="Mangelson H."/>
            <person name="Liachko I."/>
            <person name="Sullivan S."/>
            <person name="Sone E.D."/>
            <person name="Koren S."/>
            <person name="Silverstein K.A.T."/>
            <person name="Beckman K.B."/>
            <person name="Gohl D.M."/>
        </authorList>
    </citation>
    <scope>NUCLEOTIDE SEQUENCE</scope>
    <source>
        <strain evidence="2">Duluth1</strain>
        <tissue evidence="2">Whole animal</tissue>
    </source>
</reference>
<evidence type="ECO:0000313" key="3">
    <source>
        <dbReference type="Proteomes" id="UP000828390"/>
    </source>
</evidence>
<dbReference type="AlphaFoldDB" id="A0A9D4G200"/>